<dbReference type="Gene3D" id="1.10.150.650">
    <property type="match status" value="1"/>
</dbReference>
<organism evidence="2 3">
    <name type="scientific">Deferribacter desulfuricans (strain DSM 14783 / JCM 11476 / NBRC 101012 / SSM1)</name>
    <dbReference type="NCBI Taxonomy" id="639282"/>
    <lineage>
        <taxon>Bacteria</taxon>
        <taxon>Pseudomonadati</taxon>
        <taxon>Deferribacterota</taxon>
        <taxon>Deferribacteres</taxon>
        <taxon>Deferribacterales</taxon>
        <taxon>Deferribacteraceae</taxon>
        <taxon>Deferribacter</taxon>
    </lineage>
</organism>
<dbReference type="Pfam" id="PF02811">
    <property type="entry name" value="PHP"/>
    <property type="match status" value="1"/>
</dbReference>
<dbReference type="OrthoDB" id="9804333at2"/>
<dbReference type="InterPro" id="IPR003141">
    <property type="entry name" value="Pol/His_phosphatase_N"/>
</dbReference>
<evidence type="ECO:0000313" key="2">
    <source>
        <dbReference type="EMBL" id="BAI80931.1"/>
    </source>
</evidence>
<dbReference type="Gene3D" id="3.20.20.140">
    <property type="entry name" value="Metal-dependent hydrolases"/>
    <property type="match status" value="1"/>
</dbReference>
<dbReference type="KEGG" id="ddf:DEFDS_1471"/>
<dbReference type="InterPro" id="IPR052018">
    <property type="entry name" value="PHP_domain"/>
</dbReference>
<evidence type="ECO:0000259" key="1">
    <source>
        <dbReference type="SMART" id="SM00481"/>
    </source>
</evidence>
<dbReference type="RefSeq" id="WP_013008177.1">
    <property type="nucleotide sequence ID" value="NC_013939.1"/>
</dbReference>
<keyword evidence="3" id="KW-1185">Reference proteome</keyword>
<evidence type="ECO:0000313" key="3">
    <source>
        <dbReference type="Proteomes" id="UP000001520"/>
    </source>
</evidence>
<dbReference type="HOGENOM" id="CLU_067347_1_0_0"/>
<protein>
    <recommendedName>
        <fullName evidence="1">Polymerase/histidinol phosphatase N-terminal domain-containing protein</fullName>
    </recommendedName>
</protein>
<reference evidence="2 3" key="1">
    <citation type="journal article" date="2010" name="DNA Res.">
        <title>Bacterial lifestyle in a deep-sea hydrothermal vent chimney revealed by the genome sequence of the thermophilic bacterium Deferribacter desulfuricans SSM1.</title>
        <authorList>
            <person name="Takaki Y."/>
            <person name="Shimamura S."/>
            <person name="Nakagawa S."/>
            <person name="Fukuhara Y."/>
            <person name="Horikawa H."/>
            <person name="Ankai A."/>
            <person name="Harada T."/>
            <person name="Hosoyama A."/>
            <person name="Oguchi A."/>
            <person name="Fukui S."/>
            <person name="Fujita N."/>
            <person name="Takami H."/>
            <person name="Takai K."/>
        </authorList>
    </citation>
    <scope>NUCLEOTIDE SEQUENCE [LARGE SCALE GENOMIC DNA]</scope>
    <source>
        <strain evidence="3">DSM 14783 / JCM 11476 / NBRC 101012 / SSM1</strain>
    </source>
</reference>
<accession>D3PEA8</accession>
<dbReference type="InterPro" id="IPR016195">
    <property type="entry name" value="Pol/histidinol_Pase-like"/>
</dbReference>
<proteinExistence type="predicted"/>
<dbReference type="PANTHER" id="PTHR42924">
    <property type="entry name" value="EXONUCLEASE"/>
    <property type="match status" value="1"/>
</dbReference>
<dbReference type="Proteomes" id="UP000001520">
    <property type="component" value="Chromosome"/>
</dbReference>
<dbReference type="SUPFAM" id="SSF89550">
    <property type="entry name" value="PHP domain-like"/>
    <property type="match status" value="1"/>
</dbReference>
<dbReference type="AlphaFoldDB" id="D3PEA8"/>
<dbReference type="eggNOG" id="COG0613">
    <property type="taxonomic scope" value="Bacteria"/>
</dbReference>
<name>D3PEA8_DEFDS</name>
<dbReference type="PANTHER" id="PTHR42924:SF3">
    <property type="entry name" value="POLYMERASE_HISTIDINOL PHOSPHATASE N-TERMINAL DOMAIN-CONTAINING PROTEIN"/>
    <property type="match status" value="1"/>
</dbReference>
<gene>
    <name evidence="2" type="ordered locus">DEFDS_1471</name>
</gene>
<dbReference type="GO" id="GO:0035312">
    <property type="term" value="F:5'-3' DNA exonuclease activity"/>
    <property type="evidence" value="ECO:0007669"/>
    <property type="project" value="TreeGrafter"/>
</dbReference>
<feature type="domain" description="Polymerase/histidinol phosphatase N-terminal" evidence="1">
    <location>
        <begin position="2"/>
        <end position="65"/>
    </location>
</feature>
<dbReference type="InterPro" id="IPR004013">
    <property type="entry name" value="PHP_dom"/>
</dbReference>
<sequence length="277" mass="31377">MIDLHTHSTYSDGTLAPDELIRLAECKNIKMLALTDHDTVNGIDNFLSVDTDIIKIPGVEISIDYNPGTFHLVGLLINHKNEKLRNTLDKLIEYRKERNKELLKLIEKHFNLKVDEKELKSNTDGELGRPHIAKFLVDKGVVKTTQEAFDKYLGKGCPLYIAKKRLKIDEAIEIIHSANGIAIIAHPISLNLNNNEYEPFLKKLKDIGLDGIEVFCSLHTEDDAKLFLEIAKKYNFLISAGSDFHGINKFGIDIGFTGCHKDIENFIYDNFITLLSK</sequence>
<dbReference type="CDD" id="cd07438">
    <property type="entry name" value="PHP_HisPPase_AMP"/>
    <property type="match status" value="1"/>
</dbReference>
<dbReference type="GO" id="GO:0004534">
    <property type="term" value="F:5'-3' RNA exonuclease activity"/>
    <property type="evidence" value="ECO:0007669"/>
    <property type="project" value="TreeGrafter"/>
</dbReference>
<dbReference type="EMBL" id="AP011529">
    <property type="protein sequence ID" value="BAI80931.1"/>
    <property type="molecule type" value="Genomic_DNA"/>
</dbReference>
<dbReference type="SMART" id="SM00481">
    <property type="entry name" value="POLIIIAc"/>
    <property type="match status" value="1"/>
</dbReference>
<dbReference type="STRING" id="639282.DEFDS_1471"/>